<reference evidence="2 3" key="1">
    <citation type="submission" date="2021-11" db="EMBL/GenBank/DDBJ databases">
        <title>Genomic of Niabella pedocola.</title>
        <authorList>
            <person name="Wu T."/>
        </authorList>
    </citation>
    <scope>NUCLEOTIDE SEQUENCE [LARGE SCALE GENOMIC DNA]</scope>
    <source>
        <strain evidence="2 3">JCM 31011</strain>
    </source>
</reference>
<accession>A0ABS8PQ10</accession>
<organism evidence="2 3">
    <name type="scientific">Niabella pedocola</name>
    <dbReference type="NCBI Taxonomy" id="1752077"/>
    <lineage>
        <taxon>Bacteria</taxon>
        <taxon>Pseudomonadati</taxon>
        <taxon>Bacteroidota</taxon>
        <taxon>Chitinophagia</taxon>
        <taxon>Chitinophagales</taxon>
        <taxon>Chitinophagaceae</taxon>
        <taxon>Niabella</taxon>
    </lineage>
</organism>
<sequence length="143" mass="15650">MKRKLLSLSFALFALQLCSQAQTEYCEGVSVDVYAPNPQLGMYNYFGAKATLAAPSCDGDVTITGYIREEGGGSTPNVPFTLVVPKGDTEAYTGFIFQTGPASSGEVRVTDISPCPYSSCFVSIRNSNNFYWSYEKAMRLFWA</sequence>
<comment type="caution">
    <text evidence="2">The sequence shown here is derived from an EMBL/GenBank/DDBJ whole genome shotgun (WGS) entry which is preliminary data.</text>
</comment>
<gene>
    <name evidence="2" type="ORF">LQ567_10205</name>
</gene>
<evidence type="ECO:0000256" key="1">
    <source>
        <dbReference type="SAM" id="SignalP"/>
    </source>
</evidence>
<feature type="signal peptide" evidence="1">
    <location>
        <begin position="1"/>
        <end position="21"/>
    </location>
</feature>
<evidence type="ECO:0008006" key="4">
    <source>
        <dbReference type="Google" id="ProtNLM"/>
    </source>
</evidence>
<evidence type="ECO:0000313" key="3">
    <source>
        <dbReference type="Proteomes" id="UP001199816"/>
    </source>
</evidence>
<proteinExistence type="predicted"/>
<name>A0ABS8PQ10_9BACT</name>
<dbReference type="Proteomes" id="UP001199816">
    <property type="component" value="Unassembled WGS sequence"/>
</dbReference>
<dbReference type="EMBL" id="JAJNEC010000005">
    <property type="protein sequence ID" value="MCD2423136.1"/>
    <property type="molecule type" value="Genomic_DNA"/>
</dbReference>
<keyword evidence="1" id="KW-0732">Signal</keyword>
<feature type="chain" id="PRO_5045090508" description="Reelin domain-containing protein" evidence="1">
    <location>
        <begin position="22"/>
        <end position="143"/>
    </location>
</feature>
<evidence type="ECO:0000313" key="2">
    <source>
        <dbReference type="EMBL" id="MCD2423136.1"/>
    </source>
</evidence>
<keyword evidence="3" id="KW-1185">Reference proteome</keyword>
<dbReference type="RefSeq" id="WP_231004403.1">
    <property type="nucleotide sequence ID" value="NZ_JAJNEC010000005.1"/>
</dbReference>
<protein>
    <recommendedName>
        <fullName evidence="4">Reelin domain-containing protein</fullName>
    </recommendedName>
</protein>